<dbReference type="EMBL" id="FQUO01000013">
    <property type="protein sequence ID" value="SHF85805.1"/>
    <property type="molecule type" value="Genomic_DNA"/>
</dbReference>
<dbReference type="InterPro" id="IPR018707">
    <property type="entry name" value="LpxR"/>
</dbReference>
<dbReference type="OrthoDB" id="622552at2"/>
<feature type="chain" id="PRO_5012996849" description="Lipid A deacylase LpxR family protein" evidence="1">
    <location>
        <begin position="21"/>
        <end position="311"/>
    </location>
</feature>
<dbReference type="Pfam" id="PF09982">
    <property type="entry name" value="LpxR"/>
    <property type="match status" value="1"/>
</dbReference>
<organism evidence="2 3">
    <name type="scientific">Cnuella takakiae</name>
    <dbReference type="NCBI Taxonomy" id="1302690"/>
    <lineage>
        <taxon>Bacteria</taxon>
        <taxon>Pseudomonadati</taxon>
        <taxon>Bacteroidota</taxon>
        <taxon>Chitinophagia</taxon>
        <taxon>Chitinophagales</taxon>
        <taxon>Chitinophagaceae</taxon>
        <taxon>Cnuella</taxon>
    </lineage>
</organism>
<evidence type="ECO:0000313" key="2">
    <source>
        <dbReference type="EMBL" id="SHF85805.1"/>
    </source>
</evidence>
<evidence type="ECO:0000256" key="1">
    <source>
        <dbReference type="SAM" id="SignalP"/>
    </source>
</evidence>
<keyword evidence="1" id="KW-0732">Signal</keyword>
<reference evidence="2 3" key="1">
    <citation type="submission" date="2016-11" db="EMBL/GenBank/DDBJ databases">
        <authorList>
            <person name="Jaros S."/>
            <person name="Januszkiewicz K."/>
            <person name="Wedrychowicz H."/>
        </authorList>
    </citation>
    <scope>NUCLEOTIDE SEQUENCE [LARGE SCALE GENOMIC DNA]</scope>
    <source>
        <strain evidence="2 3">DSM 26897</strain>
    </source>
</reference>
<dbReference type="AlphaFoldDB" id="A0A1M5F2T9"/>
<dbReference type="STRING" id="1302690.BUE76_02840"/>
<keyword evidence="3" id="KW-1185">Reference proteome</keyword>
<protein>
    <recommendedName>
        <fullName evidence="4">Lipid A deacylase LpxR family protein</fullName>
    </recommendedName>
</protein>
<dbReference type="RefSeq" id="WP_073045215.1">
    <property type="nucleotide sequence ID" value="NZ_FQUO01000013.1"/>
</dbReference>
<name>A0A1M5F2T9_9BACT</name>
<sequence>MQHRLACLLALCLQVHLCFAQQGSRHQFVLTNENDNYTLTYTDRYYSNGIFLRYTQAGGFREAQKGSITIEAGQKIFTPYTFNTEYRKTLDRPFTGLLYLRALRTQMKGSRLMQWGMTAGVVGEKAFGKEVQRWHHRTWGLKYPYGWQKQLKTGVGANLEGSMVQPVVHLGSKAFGMRLNSFAQAAAGSLQVQGCSGLQLCVGKTNKVGTSALHDSRVGAASNKALREWFLFYEPQAIAQWYNATLQGTMGQRCKQYFTTRPERMVYQQRLGMVYAPKCWTVLLAYAHKSKEATTMLAKENWGTVSVGYRW</sequence>
<dbReference type="InterPro" id="IPR037107">
    <property type="entry name" value="Put_OMP_sf"/>
</dbReference>
<accession>A0A1M5F2T9</accession>
<gene>
    <name evidence="2" type="ORF">SAMN05444008_11315</name>
</gene>
<dbReference type="Proteomes" id="UP000184368">
    <property type="component" value="Unassembled WGS sequence"/>
</dbReference>
<evidence type="ECO:0008006" key="4">
    <source>
        <dbReference type="Google" id="ProtNLM"/>
    </source>
</evidence>
<dbReference type="Gene3D" id="2.40.128.140">
    <property type="entry name" value="Outer membrane protein"/>
    <property type="match status" value="1"/>
</dbReference>
<feature type="signal peptide" evidence="1">
    <location>
        <begin position="1"/>
        <end position="20"/>
    </location>
</feature>
<evidence type="ECO:0000313" key="3">
    <source>
        <dbReference type="Proteomes" id="UP000184368"/>
    </source>
</evidence>
<proteinExistence type="predicted"/>